<organism evidence="1 2">
    <name type="scientific">Smallanthus sonchifolius</name>
    <dbReference type="NCBI Taxonomy" id="185202"/>
    <lineage>
        <taxon>Eukaryota</taxon>
        <taxon>Viridiplantae</taxon>
        <taxon>Streptophyta</taxon>
        <taxon>Embryophyta</taxon>
        <taxon>Tracheophyta</taxon>
        <taxon>Spermatophyta</taxon>
        <taxon>Magnoliopsida</taxon>
        <taxon>eudicotyledons</taxon>
        <taxon>Gunneridae</taxon>
        <taxon>Pentapetalae</taxon>
        <taxon>asterids</taxon>
        <taxon>campanulids</taxon>
        <taxon>Asterales</taxon>
        <taxon>Asteraceae</taxon>
        <taxon>Asteroideae</taxon>
        <taxon>Heliantheae alliance</taxon>
        <taxon>Millerieae</taxon>
        <taxon>Smallanthus</taxon>
    </lineage>
</organism>
<evidence type="ECO:0000313" key="2">
    <source>
        <dbReference type="Proteomes" id="UP001056120"/>
    </source>
</evidence>
<keyword evidence="2" id="KW-1185">Reference proteome</keyword>
<proteinExistence type="predicted"/>
<reference evidence="1 2" key="2">
    <citation type="journal article" date="2022" name="Mol. Ecol. Resour.">
        <title>The genomes of chicory, endive, great burdock and yacon provide insights into Asteraceae paleo-polyploidization history and plant inulin production.</title>
        <authorList>
            <person name="Fan W."/>
            <person name="Wang S."/>
            <person name="Wang H."/>
            <person name="Wang A."/>
            <person name="Jiang F."/>
            <person name="Liu H."/>
            <person name="Zhao H."/>
            <person name="Xu D."/>
            <person name="Zhang Y."/>
        </authorList>
    </citation>
    <scope>NUCLEOTIDE SEQUENCE [LARGE SCALE GENOMIC DNA]</scope>
    <source>
        <strain evidence="2">cv. Yunnan</strain>
        <tissue evidence="1">Leaves</tissue>
    </source>
</reference>
<dbReference type="EMBL" id="CM042019">
    <property type="protein sequence ID" value="KAI3824907.1"/>
    <property type="molecule type" value="Genomic_DNA"/>
</dbReference>
<name>A0ACB9JY06_9ASTR</name>
<sequence length="260" mass="29413">MASSSNIPELMNLMNPDCSDSVSNIDLIKSPTHIIFFHPYLYEDSSIHCNAIDETQSDHSNALSDYQSLYMPHFSPTRFNADDNPDLHSGEMPHLSPTPSLVDANSGLYYISGTLLENTDLRSSLHRVVWSVYMQPTTFENRWHEIIHRIKQEFSPPSSVLKVPKSEPQTLALDSIMHPILVKNEPEISKQDPHVRTNEDPAFWGEVVSFCDSISGIDRFNTPNPTFLTPSCLLEESPNTLMSLAQHNPWEDPGLKLHPF</sequence>
<protein>
    <submittedName>
        <fullName evidence="1">Uncharacterized protein</fullName>
    </submittedName>
</protein>
<accession>A0ACB9JY06</accession>
<evidence type="ECO:0000313" key="1">
    <source>
        <dbReference type="EMBL" id="KAI3824907.1"/>
    </source>
</evidence>
<reference evidence="2" key="1">
    <citation type="journal article" date="2022" name="Mol. Ecol. Resour.">
        <title>The genomes of chicory, endive, great burdock and yacon provide insights into Asteraceae palaeo-polyploidization history and plant inulin production.</title>
        <authorList>
            <person name="Fan W."/>
            <person name="Wang S."/>
            <person name="Wang H."/>
            <person name="Wang A."/>
            <person name="Jiang F."/>
            <person name="Liu H."/>
            <person name="Zhao H."/>
            <person name="Xu D."/>
            <person name="Zhang Y."/>
        </authorList>
    </citation>
    <scope>NUCLEOTIDE SEQUENCE [LARGE SCALE GENOMIC DNA]</scope>
    <source>
        <strain evidence="2">cv. Yunnan</strain>
    </source>
</reference>
<comment type="caution">
    <text evidence="1">The sequence shown here is derived from an EMBL/GenBank/DDBJ whole genome shotgun (WGS) entry which is preliminary data.</text>
</comment>
<gene>
    <name evidence="1" type="ORF">L1987_06380</name>
</gene>
<dbReference type="Proteomes" id="UP001056120">
    <property type="component" value="Linkage Group LG02"/>
</dbReference>